<sequence length="277" mass="31342">MPTIADSKCVLIIGATAGIGQALARALVYLPSKPKVIVNGRRQERLDELQKEGFETIPFDVNTDRSNLKHFVDTVVSRYPELDTVVFSAAIQHELDFTHPDTLDLDIFMRELNINYISIIIMMKFFLSHLIKRAAMGQPCFIIPISSSLAITPGPWVPTYAATKAALHSFSITLNEQLHGTGVYVMEIMPPLTESELHDHQGKRETLQKVWMPLDEFTKEEMEGLLRGETFIPCGETKESFDTFERGRAEAVHAMYVERRKHEDNVGDGFRIGVNRH</sequence>
<dbReference type="PANTHER" id="PTHR43669:SF3">
    <property type="entry name" value="ALCOHOL DEHYDROGENASE, PUTATIVE (AFU_ORTHOLOGUE AFUA_3G03445)-RELATED"/>
    <property type="match status" value="1"/>
</dbReference>
<dbReference type="SUPFAM" id="SSF51735">
    <property type="entry name" value="NAD(P)-binding Rossmann-fold domains"/>
    <property type="match status" value="1"/>
</dbReference>
<dbReference type="InterPro" id="IPR002347">
    <property type="entry name" value="SDR_fam"/>
</dbReference>
<gene>
    <name evidence="3" type="ORF">NEOLEDRAFT_1096575</name>
</gene>
<dbReference type="PANTHER" id="PTHR43669">
    <property type="entry name" value="5-KETO-D-GLUCONATE 5-REDUCTASE"/>
    <property type="match status" value="1"/>
</dbReference>
<keyword evidence="2" id="KW-0560">Oxidoreductase</keyword>
<dbReference type="Proteomes" id="UP000076761">
    <property type="component" value="Unassembled WGS sequence"/>
</dbReference>
<dbReference type="AlphaFoldDB" id="A0A165R026"/>
<comment type="similarity">
    <text evidence="1">Belongs to the short-chain dehydrogenases/reductases (SDR) family.</text>
</comment>
<organism evidence="3 4">
    <name type="scientific">Neolentinus lepideus HHB14362 ss-1</name>
    <dbReference type="NCBI Taxonomy" id="1314782"/>
    <lineage>
        <taxon>Eukaryota</taxon>
        <taxon>Fungi</taxon>
        <taxon>Dikarya</taxon>
        <taxon>Basidiomycota</taxon>
        <taxon>Agaricomycotina</taxon>
        <taxon>Agaricomycetes</taxon>
        <taxon>Gloeophyllales</taxon>
        <taxon>Gloeophyllaceae</taxon>
        <taxon>Neolentinus</taxon>
    </lineage>
</organism>
<dbReference type="Gene3D" id="3.40.50.720">
    <property type="entry name" value="NAD(P)-binding Rossmann-like Domain"/>
    <property type="match status" value="1"/>
</dbReference>
<evidence type="ECO:0000256" key="2">
    <source>
        <dbReference type="ARBA" id="ARBA00023002"/>
    </source>
</evidence>
<protein>
    <submittedName>
        <fullName evidence="3">NAD(P)-binding protein</fullName>
    </submittedName>
</protein>
<name>A0A165R026_9AGAM</name>
<dbReference type="PRINTS" id="PR00081">
    <property type="entry name" value="GDHRDH"/>
</dbReference>
<proteinExistence type="inferred from homology"/>
<evidence type="ECO:0000256" key="1">
    <source>
        <dbReference type="ARBA" id="ARBA00006484"/>
    </source>
</evidence>
<accession>A0A165R026</accession>
<dbReference type="OrthoDB" id="37659at2759"/>
<dbReference type="Pfam" id="PF00106">
    <property type="entry name" value="adh_short"/>
    <property type="match status" value="1"/>
</dbReference>
<keyword evidence="4" id="KW-1185">Reference proteome</keyword>
<dbReference type="GO" id="GO:0016491">
    <property type="term" value="F:oxidoreductase activity"/>
    <property type="evidence" value="ECO:0007669"/>
    <property type="project" value="UniProtKB-KW"/>
</dbReference>
<dbReference type="STRING" id="1314782.A0A165R026"/>
<dbReference type="EMBL" id="KV425588">
    <property type="protein sequence ID" value="KZT23125.1"/>
    <property type="molecule type" value="Genomic_DNA"/>
</dbReference>
<reference evidence="3 4" key="1">
    <citation type="journal article" date="2016" name="Mol. Biol. Evol.">
        <title>Comparative Genomics of Early-Diverging Mushroom-Forming Fungi Provides Insights into the Origins of Lignocellulose Decay Capabilities.</title>
        <authorList>
            <person name="Nagy L.G."/>
            <person name="Riley R."/>
            <person name="Tritt A."/>
            <person name="Adam C."/>
            <person name="Daum C."/>
            <person name="Floudas D."/>
            <person name="Sun H."/>
            <person name="Yadav J.S."/>
            <person name="Pangilinan J."/>
            <person name="Larsson K.H."/>
            <person name="Matsuura K."/>
            <person name="Barry K."/>
            <person name="Labutti K."/>
            <person name="Kuo R."/>
            <person name="Ohm R.A."/>
            <person name="Bhattacharya S.S."/>
            <person name="Shirouzu T."/>
            <person name="Yoshinaga Y."/>
            <person name="Martin F.M."/>
            <person name="Grigoriev I.V."/>
            <person name="Hibbett D.S."/>
        </authorList>
    </citation>
    <scope>NUCLEOTIDE SEQUENCE [LARGE SCALE GENOMIC DNA]</scope>
    <source>
        <strain evidence="3 4">HHB14362 ss-1</strain>
    </source>
</reference>
<evidence type="ECO:0000313" key="4">
    <source>
        <dbReference type="Proteomes" id="UP000076761"/>
    </source>
</evidence>
<evidence type="ECO:0000313" key="3">
    <source>
        <dbReference type="EMBL" id="KZT23125.1"/>
    </source>
</evidence>
<dbReference type="InterPro" id="IPR036291">
    <property type="entry name" value="NAD(P)-bd_dom_sf"/>
</dbReference>
<dbReference type="InParanoid" id="A0A165R026"/>